<organism evidence="1 2">
    <name type="scientific">Scortum barcoo</name>
    <name type="common">barcoo grunter</name>
    <dbReference type="NCBI Taxonomy" id="214431"/>
    <lineage>
        <taxon>Eukaryota</taxon>
        <taxon>Metazoa</taxon>
        <taxon>Chordata</taxon>
        <taxon>Craniata</taxon>
        <taxon>Vertebrata</taxon>
        <taxon>Euteleostomi</taxon>
        <taxon>Actinopterygii</taxon>
        <taxon>Neopterygii</taxon>
        <taxon>Teleostei</taxon>
        <taxon>Neoteleostei</taxon>
        <taxon>Acanthomorphata</taxon>
        <taxon>Eupercaria</taxon>
        <taxon>Centrarchiformes</taxon>
        <taxon>Terapontoidei</taxon>
        <taxon>Terapontidae</taxon>
        <taxon>Scortum</taxon>
    </lineage>
</organism>
<keyword evidence="2" id="KW-1185">Reference proteome</keyword>
<sequence length="463" mass="52471">MKPAVILLGLVLLLDATLAAEESCAGRCGSFEPQKKCQCDSMCVYYGSCCGDFDTMCPKKTARGDTFDETEDVTEAVTTVKPTEITPTLIPTVNTLAVTTPALNPPTTVQGPTPADPDAAPCSGRPFDAFLQLKNGSIYAFRGEYFFELDDKSILPGYPKLIQDVWGISGPIDAAFTRINCQGKSYMFKGNQYWRFDGDVLEEDYPRSISVGFDGIPDDVDAAFAIPAPSHRGKEKAYFFKALKNEATCTCVRSSLTKDDRILACHGDKYHQYEFKHQPSHEECVQMSRSSPSVLFTRYTDLFCDQTWEDFFTDLFGSSSSSRHTGPRFTSRDWQGIRPPVDAAMVGRVYLSSKPTPSSLLPARRRSNRRKRPSKKRGGRRLSRHVLFDDLWGYDDWFNYGDYSDIIDERTTQEYKSTPVQNVYFFKRDKYYRVDLQTKRVDYTSPPYPRSIAKYWLGCKSEF</sequence>
<comment type="caution">
    <text evidence="1">The sequence shown here is derived from an EMBL/GenBank/DDBJ whole genome shotgun (WGS) entry which is preliminary data.</text>
</comment>
<dbReference type="Proteomes" id="UP000831701">
    <property type="component" value="Chromosome 4"/>
</dbReference>
<dbReference type="EMBL" id="CM041534">
    <property type="protein sequence ID" value="KAI3373213.1"/>
    <property type="molecule type" value="Genomic_DNA"/>
</dbReference>
<evidence type="ECO:0000313" key="2">
    <source>
        <dbReference type="Proteomes" id="UP000831701"/>
    </source>
</evidence>
<gene>
    <name evidence="1" type="ORF">L3Q82_006528</name>
</gene>
<accession>A0ACB8X0H9</accession>
<reference evidence="1" key="1">
    <citation type="submission" date="2022-04" db="EMBL/GenBank/DDBJ databases">
        <title>Jade perch genome.</title>
        <authorList>
            <person name="Chao B."/>
        </authorList>
    </citation>
    <scope>NUCLEOTIDE SEQUENCE</scope>
    <source>
        <strain evidence="1">CB-2022</strain>
    </source>
</reference>
<protein>
    <submittedName>
        <fullName evidence="1">Uncharacterized protein</fullName>
    </submittedName>
</protein>
<name>A0ACB8X0H9_9TELE</name>
<evidence type="ECO:0000313" key="1">
    <source>
        <dbReference type="EMBL" id="KAI3373213.1"/>
    </source>
</evidence>
<proteinExistence type="predicted"/>